<protein>
    <submittedName>
        <fullName evidence="1">Uncharacterized conserved protein, DUF169 family</fullName>
    </submittedName>
</protein>
<dbReference type="InterPro" id="IPR003748">
    <property type="entry name" value="DUF169"/>
</dbReference>
<dbReference type="EMBL" id="FQUY01000014">
    <property type="protein sequence ID" value="SHF20221.1"/>
    <property type="molecule type" value="Genomic_DNA"/>
</dbReference>
<evidence type="ECO:0000313" key="2">
    <source>
        <dbReference type="Proteomes" id="UP000184148"/>
    </source>
</evidence>
<keyword evidence="2" id="KW-1185">Reference proteome</keyword>
<dbReference type="Proteomes" id="UP000184148">
    <property type="component" value="Unassembled WGS sequence"/>
</dbReference>
<name>A0A1M4ZQC9_9FIRM</name>
<proteinExistence type="predicted"/>
<dbReference type="RefSeq" id="WP_073239309.1">
    <property type="nucleotide sequence ID" value="NZ_FQUY01000014.1"/>
</dbReference>
<evidence type="ECO:0000313" key="1">
    <source>
        <dbReference type="EMBL" id="SHF20221.1"/>
    </source>
</evidence>
<dbReference type="Pfam" id="PF02596">
    <property type="entry name" value="DUF169"/>
    <property type="match status" value="1"/>
</dbReference>
<sequence length="271" mass="30091">MLLINVAELANKESLTCEEMHRAFAALYKLEYNPVAVKFYFDQEEFDKLAAEKIPGPKMTFCQAVLASRMDNYIVKITDDKLLCDNARTVFGFRAATEEEVKDHLKYTTDWDLAQKCLEAKPKLPLGELKGIMTAPLYKTPVEPDVVFFIVNPFQAYHILNDYIGGTKVPTVASTHTVNSAVCGGTVDCYLNHNAGMKTMCAGSFTSGKTEKGEVNVFIPGDQIEAVAKQLLKRSRHYGGGASFIGAGGQEYPGMDVCKKCPMIRFKDEER</sequence>
<reference evidence="2" key="1">
    <citation type="submission" date="2016-11" db="EMBL/GenBank/DDBJ databases">
        <authorList>
            <person name="Varghese N."/>
            <person name="Submissions S."/>
        </authorList>
    </citation>
    <scope>NUCLEOTIDE SEQUENCE [LARGE SCALE GENOMIC DNA]</scope>
    <source>
        <strain evidence="2">DSM 12395</strain>
    </source>
</reference>
<dbReference type="OrthoDB" id="9777728at2"/>
<dbReference type="PANTHER" id="PTHR37954">
    <property type="entry name" value="BLL4979 PROTEIN"/>
    <property type="match status" value="1"/>
</dbReference>
<dbReference type="STRING" id="1121429.SAMN02745133_02067"/>
<dbReference type="PANTHER" id="PTHR37954:SF3">
    <property type="entry name" value="DUF169 DOMAIN-CONTAINING PROTEIN"/>
    <property type="match status" value="1"/>
</dbReference>
<gene>
    <name evidence="1" type="ORF">SAMN02745133_02067</name>
</gene>
<organism evidence="1 2">
    <name type="scientific">Desulforamulus putei DSM 12395</name>
    <dbReference type="NCBI Taxonomy" id="1121429"/>
    <lineage>
        <taxon>Bacteria</taxon>
        <taxon>Bacillati</taxon>
        <taxon>Bacillota</taxon>
        <taxon>Clostridia</taxon>
        <taxon>Eubacteriales</taxon>
        <taxon>Peptococcaceae</taxon>
        <taxon>Desulforamulus</taxon>
    </lineage>
</organism>
<accession>A0A1M4ZQC9</accession>
<dbReference type="AlphaFoldDB" id="A0A1M4ZQC9"/>